<evidence type="ECO:0000256" key="6">
    <source>
        <dbReference type="ARBA" id="ARBA00023136"/>
    </source>
</evidence>
<dbReference type="InterPro" id="IPR014743">
    <property type="entry name" value="Cl-channel_core"/>
</dbReference>
<dbReference type="Proteomes" id="UP000075653">
    <property type="component" value="Unassembled WGS sequence"/>
</dbReference>
<keyword evidence="9" id="KW-0407">Ion channel</keyword>
<keyword evidence="7" id="KW-0869">Chloride channel</keyword>
<evidence type="ECO:0000256" key="9">
    <source>
        <dbReference type="ARBA" id="ARBA00023303"/>
    </source>
</evidence>
<comment type="caution">
    <text evidence="11">The sequence shown here is derived from an EMBL/GenBank/DDBJ whole genome shotgun (WGS) entry which is preliminary data.</text>
</comment>
<evidence type="ECO:0000256" key="7">
    <source>
        <dbReference type="ARBA" id="ARBA00023173"/>
    </source>
</evidence>
<dbReference type="PRINTS" id="PR00762">
    <property type="entry name" value="CLCHANNEL"/>
</dbReference>
<keyword evidence="6 10" id="KW-0472">Membrane</keyword>
<feature type="transmembrane region" description="Helical" evidence="10">
    <location>
        <begin position="58"/>
        <end position="76"/>
    </location>
</feature>
<feature type="transmembrane region" description="Helical" evidence="10">
    <location>
        <begin position="400"/>
        <end position="418"/>
    </location>
</feature>
<evidence type="ECO:0000256" key="8">
    <source>
        <dbReference type="ARBA" id="ARBA00023214"/>
    </source>
</evidence>
<dbReference type="GO" id="GO:0034707">
    <property type="term" value="C:chloride channel complex"/>
    <property type="evidence" value="ECO:0007669"/>
    <property type="project" value="UniProtKB-KW"/>
</dbReference>
<evidence type="ECO:0000256" key="1">
    <source>
        <dbReference type="ARBA" id="ARBA00004141"/>
    </source>
</evidence>
<dbReference type="AlphaFoldDB" id="A0A149VXL9"/>
<dbReference type="CDD" id="cd01034">
    <property type="entry name" value="EriC_like"/>
    <property type="match status" value="1"/>
</dbReference>
<comment type="subcellular location">
    <subcellularLocation>
        <location evidence="1">Membrane</location>
        <topology evidence="1">Multi-pass membrane protein</topology>
    </subcellularLocation>
</comment>
<proteinExistence type="predicted"/>
<organism evidence="11 12">
    <name type="scientific">Ferrovum myxofaciens</name>
    <dbReference type="NCBI Taxonomy" id="416213"/>
    <lineage>
        <taxon>Bacteria</taxon>
        <taxon>Pseudomonadati</taxon>
        <taxon>Pseudomonadota</taxon>
        <taxon>Betaproteobacteria</taxon>
        <taxon>Ferrovales</taxon>
        <taxon>Ferrovaceae</taxon>
        <taxon>Ferrovum</taxon>
    </lineage>
</organism>
<dbReference type="PANTHER" id="PTHR43427:SF6">
    <property type="entry name" value="CHLORIDE CHANNEL PROTEIN CLC-E"/>
    <property type="match status" value="1"/>
</dbReference>
<evidence type="ECO:0000256" key="2">
    <source>
        <dbReference type="ARBA" id="ARBA00022448"/>
    </source>
</evidence>
<feature type="transmembrane region" description="Helical" evidence="10">
    <location>
        <begin position="340"/>
        <end position="359"/>
    </location>
</feature>
<dbReference type="Pfam" id="PF00654">
    <property type="entry name" value="Voltage_CLC"/>
    <property type="match status" value="1"/>
</dbReference>
<evidence type="ECO:0000313" key="12">
    <source>
        <dbReference type="Proteomes" id="UP000075653"/>
    </source>
</evidence>
<name>A0A149VXL9_9PROT</name>
<evidence type="ECO:0000313" key="11">
    <source>
        <dbReference type="EMBL" id="KXW57981.1"/>
    </source>
</evidence>
<reference evidence="11 12" key="1">
    <citation type="submission" date="2016-01" db="EMBL/GenBank/DDBJ databases">
        <title>Genome sequence of the acidophilic iron oxidising Ferrovum strain Z-31.</title>
        <authorList>
            <person name="Poehlein A."/>
            <person name="Ullrich S.R."/>
            <person name="Schloemann M."/>
            <person name="Muehling M."/>
            <person name="Daniel R."/>
        </authorList>
    </citation>
    <scope>NUCLEOTIDE SEQUENCE [LARGE SCALE GENOMIC DNA]</scope>
    <source>
        <strain evidence="11 12">Z-31</strain>
    </source>
</reference>
<sequence>MPLFLHLKRSLNPWRRARWRLRLVLWGFAALSGLAVAGFAKGADLALAFFFALDRHWFWLPLIWTPFIGMVSVALTQKVFPGIQGSGIPQVIAATRLVAQGKPVQHLVSLRIAVGKVLVGLLALTGGFSAGREGPSVQVSASLVFLARRYLPRSRVLRPSDLILAGGAAGVAAAFNTPLAGVVFAIEELGRRLETRTSGVLLGVIIVSGLTSIALLGNYNYFGRITLHGLDYHIMGPVLVSGVVCGLLGGLFSRLLLWPQQGQAWGLWRWRQENPIVFAGICGVLIAVLGLLTHGLSFGSGYTLALPLVNGGVQSVPWYASPARFLATVISYYSGIPGGIFAPALAVGSTLGATLAPALGSHDLVPWVTLCMAGFLAAVTQAPITAALIVIEMVDGHRMALPLLAVTFLARAISAYFGPELYQQLALRFAEDRRDSGIRPTDSRKEA</sequence>
<keyword evidence="3 10" id="KW-0812">Transmembrane</keyword>
<accession>A0A149VXL9</accession>
<dbReference type="InterPro" id="IPR050368">
    <property type="entry name" value="ClC-type_chloride_channel"/>
</dbReference>
<keyword evidence="5" id="KW-0406">Ion transport</keyword>
<dbReference type="STRING" id="1789004.FEMY_14800"/>
<keyword evidence="12" id="KW-1185">Reference proteome</keyword>
<feature type="transmembrane region" description="Helical" evidence="10">
    <location>
        <begin position="276"/>
        <end position="296"/>
    </location>
</feature>
<evidence type="ECO:0000256" key="3">
    <source>
        <dbReference type="ARBA" id="ARBA00022692"/>
    </source>
</evidence>
<dbReference type="PATRIC" id="fig|1789004.3.peg.1509"/>
<protein>
    <submittedName>
        <fullName evidence="11">H(+)/Cl(-) exchange transporter ClcA</fullName>
    </submittedName>
</protein>
<evidence type="ECO:0000256" key="10">
    <source>
        <dbReference type="SAM" id="Phobius"/>
    </source>
</evidence>
<feature type="transmembrane region" description="Helical" evidence="10">
    <location>
        <begin position="162"/>
        <end position="186"/>
    </location>
</feature>
<feature type="transmembrane region" description="Helical" evidence="10">
    <location>
        <begin position="234"/>
        <end position="256"/>
    </location>
</feature>
<dbReference type="EMBL" id="LRRD01000029">
    <property type="protein sequence ID" value="KXW57981.1"/>
    <property type="molecule type" value="Genomic_DNA"/>
</dbReference>
<dbReference type="SUPFAM" id="SSF81340">
    <property type="entry name" value="Clc chloride channel"/>
    <property type="match status" value="1"/>
</dbReference>
<keyword evidence="8" id="KW-0868">Chloride</keyword>
<dbReference type="GO" id="GO:0005254">
    <property type="term" value="F:chloride channel activity"/>
    <property type="evidence" value="ECO:0007669"/>
    <property type="project" value="UniProtKB-KW"/>
</dbReference>
<keyword evidence="2" id="KW-0813">Transport</keyword>
<feature type="transmembrane region" description="Helical" evidence="10">
    <location>
        <begin position="198"/>
        <end position="222"/>
    </location>
</feature>
<dbReference type="InterPro" id="IPR001807">
    <property type="entry name" value="ClC"/>
</dbReference>
<feature type="transmembrane region" description="Helical" evidence="10">
    <location>
        <begin position="365"/>
        <end position="391"/>
    </location>
</feature>
<dbReference type="PANTHER" id="PTHR43427">
    <property type="entry name" value="CHLORIDE CHANNEL PROTEIN CLC-E"/>
    <property type="match status" value="1"/>
</dbReference>
<evidence type="ECO:0000256" key="5">
    <source>
        <dbReference type="ARBA" id="ARBA00023065"/>
    </source>
</evidence>
<feature type="transmembrane region" description="Helical" evidence="10">
    <location>
        <begin position="110"/>
        <end position="130"/>
    </location>
</feature>
<keyword evidence="4 10" id="KW-1133">Transmembrane helix</keyword>
<evidence type="ECO:0000256" key="4">
    <source>
        <dbReference type="ARBA" id="ARBA00022989"/>
    </source>
</evidence>
<dbReference type="Gene3D" id="1.10.3080.10">
    <property type="entry name" value="Clc chloride channel"/>
    <property type="match status" value="1"/>
</dbReference>
<gene>
    <name evidence="11" type="primary">clcA</name>
    <name evidence="11" type="ORF">FEMY_14800</name>
</gene>
<dbReference type="RefSeq" id="WP_062188145.1">
    <property type="nucleotide sequence ID" value="NZ_LRRD01000029.1"/>
</dbReference>